<protein>
    <submittedName>
        <fullName evidence="2">Multidrug transporter AcrB</fullName>
    </submittedName>
</protein>
<evidence type="ECO:0000256" key="1">
    <source>
        <dbReference type="SAM" id="Phobius"/>
    </source>
</evidence>
<feature type="transmembrane region" description="Helical" evidence="1">
    <location>
        <begin position="561"/>
        <end position="581"/>
    </location>
</feature>
<evidence type="ECO:0000313" key="2">
    <source>
        <dbReference type="EMBL" id="KAF1687259.1"/>
    </source>
</evidence>
<feature type="transmembrane region" description="Helical" evidence="1">
    <location>
        <begin position="896"/>
        <end position="913"/>
    </location>
</feature>
<comment type="caution">
    <text evidence="2">The sequence shown here is derived from an EMBL/GenBank/DDBJ whole genome shotgun (WGS) entry which is preliminary data.</text>
</comment>
<reference evidence="2 3" key="1">
    <citation type="submission" date="2017-10" db="EMBL/GenBank/DDBJ databases">
        <title>Whole genome sequencing of Pseudoxanthomonas broegbernensis DSM 12573(T).</title>
        <authorList>
            <person name="Kumar S."/>
            <person name="Bansal K."/>
            <person name="Kaur A."/>
            <person name="Patil P."/>
            <person name="Sharma S."/>
            <person name="Patil P.B."/>
        </authorList>
    </citation>
    <scope>NUCLEOTIDE SEQUENCE [LARGE SCALE GENOMIC DNA]</scope>
    <source>
        <strain evidence="2 3">DSM 12573</strain>
    </source>
</reference>
<keyword evidence="1" id="KW-0812">Transmembrane</keyword>
<feature type="transmembrane region" description="Helical" evidence="1">
    <location>
        <begin position="389"/>
        <end position="413"/>
    </location>
</feature>
<dbReference type="PANTHER" id="PTHR32063:SF18">
    <property type="entry name" value="CATION EFFLUX SYSTEM PROTEIN"/>
    <property type="match status" value="1"/>
</dbReference>
<dbReference type="GO" id="GO:0005886">
    <property type="term" value="C:plasma membrane"/>
    <property type="evidence" value="ECO:0007669"/>
    <property type="project" value="TreeGrafter"/>
</dbReference>
<proteinExistence type="predicted"/>
<dbReference type="InterPro" id="IPR027463">
    <property type="entry name" value="AcrB_DN_DC_subdom"/>
</dbReference>
<dbReference type="GO" id="GO:0042910">
    <property type="term" value="F:xenobiotic transmembrane transporter activity"/>
    <property type="evidence" value="ECO:0007669"/>
    <property type="project" value="TreeGrafter"/>
</dbReference>
<dbReference type="PRINTS" id="PR00702">
    <property type="entry name" value="ACRIFLAVINRP"/>
</dbReference>
<dbReference type="SUPFAM" id="SSF82693">
    <property type="entry name" value="Multidrug efflux transporter AcrB pore domain, PN1, PN2, PC1 and PC2 subdomains"/>
    <property type="match status" value="2"/>
</dbReference>
<feature type="transmembrane region" description="Helical" evidence="1">
    <location>
        <begin position="465"/>
        <end position="487"/>
    </location>
</feature>
<dbReference type="RefSeq" id="WP_162310278.1">
    <property type="nucleotide sequence ID" value="NZ_JACHGU010000005.1"/>
</dbReference>
<feature type="transmembrane region" description="Helical" evidence="1">
    <location>
        <begin position="434"/>
        <end position="453"/>
    </location>
</feature>
<feature type="transmembrane region" description="Helical" evidence="1">
    <location>
        <begin position="1020"/>
        <end position="1044"/>
    </location>
</feature>
<keyword evidence="3" id="KW-1185">Reference proteome</keyword>
<accession>A0A7V8GNW0</accession>
<feature type="transmembrane region" description="Helical" evidence="1">
    <location>
        <begin position="363"/>
        <end position="383"/>
    </location>
</feature>
<sequence length="1054" mass="116533">MRRFNLSEWALNNRGLVLYTMIAAALIGTWSYLRLGQSEDPPFTFKAMVVRTLWPGATAEEVALQVTERIEKAVMNTGRYEFVRAYSRPGESQVIFMARDSMKSRDVPELWYQIRKKVGDVRATLPEGVVGPFFNDEFGDTFGNIYALTGPGFDYAILKDYADRIQLELQRVPDVGKVELLGLQDEKIWIEIDNTKLATLGIPLQAVRQALEGQNAVVPAGFYETGSERVQLRVDGPFRSVEEIRAFPVSAGGRTIRLADVARVHRGFADPAAPRMRFMGQDAIGIAVAMKDGGHILRLGEELEARFARLRDTLPAGMALGKVSDQPQAVRDSVGEFVRVLAEAVTIVLLVSFFSLGFRTGLVVAVSIPLVLAMTFATMHYFGIGLHKISLGALVLALGLMVDDAIIAVEMMAIKMEQGFDRLRAASFAWESTAFPMLTGTLITAAGFLPIATAASSTGEYTRSLFQVVTIALLVSWVVAVLFIPYLGDRMLPDLAHPRPPRPGSLAARRRAWRERLADRWPQYAAVLEPAPLDGHHRDPYQRPFYVRFRRLLDACLRRRWWVIAATAALFVLSLLMFRFVPQQFFPDSTRPELMIDLELAEGVSLRATEAQARKLEALLQGREGVDNYVAYVGTGSPRFYLPLDQQLPATNFSQFVVLAHDIHAREELRDWLLRDVVPQFPELQMRVTRLENGPPVGYPVQFRVSGEHVAQVRAIARQVAEKVRANPHTVNVNLDWDEPSKVVRLEVDQDRARVLGVSSAQLAQFLSAQLSGYGASTYREGNELVGIMLRGGEGDRAQLEMLGSLAIPTGDGGSVPLSQMARLRHVFEDGIIWHRDRLPTITVRADIGDELLPAAVTAQVDPTLDDLRAQLPQGYLLQVGGSVEDSARGQDSIKAGMPLFLIVVVTLLMLQLRSFSRTLMVLVTAPLGLIGATWFLLVFRMPFGFVALLGTIALAGMVMRNSVILVDQIEQDIAAGHDRWHAIVDATVRRFRPIVLTALTAVLAMIPLSRSAFYGSMAVAIMGGLVVATALTLLFLPALYAAWFRVKPEEAAG</sequence>
<keyword evidence="1" id="KW-0472">Membrane</keyword>
<dbReference type="Gene3D" id="3.30.70.1430">
    <property type="entry name" value="Multidrug efflux transporter AcrB pore domain"/>
    <property type="match status" value="2"/>
</dbReference>
<dbReference type="Gene3D" id="3.30.70.1440">
    <property type="entry name" value="Multidrug efflux transporter AcrB pore domain"/>
    <property type="match status" value="1"/>
</dbReference>
<feature type="transmembrane region" description="Helical" evidence="1">
    <location>
        <begin position="920"/>
        <end position="938"/>
    </location>
</feature>
<name>A0A7V8GNW0_9GAMM</name>
<dbReference type="Proteomes" id="UP000462066">
    <property type="component" value="Unassembled WGS sequence"/>
</dbReference>
<feature type="transmembrane region" description="Helical" evidence="1">
    <location>
        <begin position="995"/>
        <end position="1014"/>
    </location>
</feature>
<gene>
    <name evidence="2" type="ORF">B1992_04565</name>
</gene>
<feature type="transmembrane region" description="Helical" evidence="1">
    <location>
        <begin position="16"/>
        <end position="33"/>
    </location>
</feature>
<dbReference type="PANTHER" id="PTHR32063">
    <property type="match status" value="1"/>
</dbReference>
<dbReference type="Pfam" id="PF00873">
    <property type="entry name" value="ACR_tran"/>
    <property type="match status" value="1"/>
</dbReference>
<dbReference type="Gene3D" id="1.20.1640.10">
    <property type="entry name" value="Multidrug efflux transporter AcrB transmembrane domain"/>
    <property type="match status" value="2"/>
</dbReference>
<dbReference type="Gene3D" id="3.30.70.1320">
    <property type="entry name" value="Multidrug efflux transporter AcrB pore domain like"/>
    <property type="match status" value="1"/>
</dbReference>
<dbReference type="SUPFAM" id="SSF82714">
    <property type="entry name" value="Multidrug efflux transporter AcrB TolC docking domain, DN and DC subdomains"/>
    <property type="match status" value="2"/>
</dbReference>
<dbReference type="AlphaFoldDB" id="A0A7V8GNW0"/>
<dbReference type="SUPFAM" id="SSF82866">
    <property type="entry name" value="Multidrug efflux transporter AcrB transmembrane domain"/>
    <property type="match status" value="2"/>
</dbReference>
<feature type="transmembrane region" description="Helical" evidence="1">
    <location>
        <begin position="337"/>
        <end position="356"/>
    </location>
</feature>
<dbReference type="Gene3D" id="3.30.2090.10">
    <property type="entry name" value="Multidrug efflux transporter AcrB TolC docking domain, DN and DC subdomains"/>
    <property type="match status" value="2"/>
</dbReference>
<evidence type="ECO:0000313" key="3">
    <source>
        <dbReference type="Proteomes" id="UP000462066"/>
    </source>
</evidence>
<feature type="transmembrane region" description="Helical" evidence="1">
    <location>
        <begin position="944"/>
        <end position="960"/>
    </location>
</feature>
<organism evidence="2 3">
    <name type="scientific">Pseudoxanthomonas broegbernensis</name>
    <dbReference type="NCBI Taxonomy" id="83619"/>
    <lineage>
        <taxon>Bacteria</taxon>
        <taxon>Pseudomonadati</taxon>
        <taxon>Pseudomonadota</taxon>
        <taxon>Gammaproteobacteria</taxon>
        <taxon>Lysobacterales</taxon>
        <taxon>Lysobacteraceae</taxon>
        <taxon>Pseudoxanthomonas</taxon>
    </lineage>
</organism>
<dbReference type="EMBL" id="MWIP01000003">
    <property type="protein sequence ID" value="KAF1687259.1"/>
    <property type="molecule type" value="Genomic_DNA"/>
</dbReference>
<dbReference type="InterPro" id="IPR001036">
    <property type="entry name" value="Acrflvin-R"/>
</dbReference>
<keyword evidence="1" id="KW-1133">Transmembrane helix</keyword>